<keyword evidence="2" id="KW-1185">Reference proteome</keyword>
<organism evidence="1 2">
    <name type="scientific">Cuscuta epithymum</name>
    <dbReference type="NCBI Taxonomy" id="186058"/>
    <lineage>
        <taxon>Eukaryota</taxon>
        <taxon>Viridiplantae</taxon>
        <taxon>Streptophyta</taxon>
        <taxon>Embryophyta</taxon>
        <taxon>Tracheophyta</taxon>
        <taxon>Spermatophyta</taxon>
        <taxon>Magnoliopsida</taxon>
        <taxon>eudicotyledons</taxon>
        <taxon>Gunneridae</taxon>
        <taxon>Pentapetalae</taxon>
        <taxon>asterids</taxon>
        <taxon>lamiids</taxon>
        <taxon>Solanales</taxon>
        <taxon>Convolvulaceae</taxon>
        <taxon>Cuscuteae</taxon>
        <taxon>Cuscuta</taxon>
        <taxon>Cuscuta subgen. Cuscuta</taxon>
    </lineage>
</organism>
<sequence length="99" mass="11276">MIRFDLVISELKASTPCHVIHAKASYNLLLGCPWIHENGVIPSTCHRCFMYEENGVVKKVLADEAPFTQAESYFGDASFTQRSNCLKIMMLKEMMFIDL</sequence>
<name>A0AAV0EFT0_9ASTE</name>
<reference evidence="1" key="1">
    <citation type="submission" date="2022-07" db="EMBL/GenBank/DDBJ databases">
        <authorList>
            <person name="Macas J."/>
            <person name="Novak P."/>
            <person name="Neumann P."/>
        </authorList>
    </citation>
    <scope>NUCLEOTIDE SEQUENCE</scope>
</reference>
<evidence type="ECO:0000313" key="2">
    <source>
        <dbReference type="Proteomes" id="UP001152523"/>
    </source>
</evidence>
<comment type="caution">
    <text evidence="1">The sequence shown here is derived from an EMBL/GenBank/DDBJ whole genome shotgun (WGS) entry which is preliminary data.</text>
</comment>
<dbReference type="EMBL" id="CAMAPF010000923">
    <property type="protein sequence ID" value="CAH9122101.1"/>
    <property type="molecule type" value="Genomic_DNA"/>
</dbReference>
<dbReference type="Proteomes" id="UP001152523">
    <property type="component" value="Unassembled WGS sequence"/>
</dbReference>
<dbReference type="AlphaFoldDB" id="A0AAV0EFT0"/>
<accession>A0AAV0EFT0</accession>
<protein>
    <submittedName>
        <fullName evidence="1">Uncharacterized protein</fullName>
    </submittedName>
</protein>
<gene>
    <name evidence="1" type="ORF">CEPIT_LOCUS24218</name>
</gene>
<evidence type="ECO:0000313" key="1">
    <source>
        <dbReference type="EMBL" id="CAH9122101.1"/>
    </source>
</evidence>
<proteinExistence type="predicted"/>